<dbReference type="Gene3D" id="1.25.40.1040">
    <property type="match status" value="1"/>
</dbReference>
<dbReference type="InterPro" id="IPR019183">
    <property type="entry name" value="NAA25_NatB_aux_su"/>
</dbReference>
<proteinExistence type="inferred from homology"/>
<protein>
    <submittedName>
        <fullName evidence="2">Cytoskeleton organization protein</fullName>
    </submittedName>
</protein>
<dbReference type="OrthoDB" id="1874341at2759"/>
<dbReference type="PANTHER" id="PTHR22767">
    <property type="entry name" value="N-TERMINAL ACETYLTRANSFERASE-RELATED"/>
    <property type="match status" value="1"/>
</dbReference>
<comment type="caution">
    <text evidence="2">The sequence shown here is derived from an EMBL/GenBank/DDBJ whole genome shotgun (WGS) entry which is preliminary data.</text>
</comment>
<keyword evidence="3" id="KW-1185">Reference proteome</keyword>
<dbReference type="GO" id="GO:0031416">
    <property type="term" value="C:NatB complex"/>
    <property type="evidence" value="ECO:0007669"/>
    <property type="project" value="TreeGrafter"/>
</dbReference>
<sequence>MSTSDAVFHRRNKQIQDAIDGQNLKQALQLIEKRVKKGENTRFLNVWKAHILFRHADEAHHQRGVTETLNLCKAEPPATDLDTLDILNETLQLMGDQPDIVRALWEKASKAKPKDLDLQMRWFNLSFENDDWKSAQKAAMTLQNNFPKNRKYHIWAIFLSYLVATDAASSEMDRKLFGTLAYRMVSKAADSVPADPKELLSPPRAIQTPEELLLLVKIFEHQGCYGEVVKILDSENLGLDSRVVQNEWSFVGTKLFNLEKAQMWAEALAYTRSLLAIPTNESERKALQERDDWAVWQILIAAARNINTKETTAETQKFLDDFIQSEPKSRNAQLARLDFTHSEFTSGNLKPEDLLSACQTYFDNNKSKLYCFGDLVTYLSALDKNHVSQFVAHASSTVQKDASAQNAATNNVATINALKLEYCFQLSADESNATKEKVEDFVSRCLQTYGSYERPAPSDGQTTIESQPTDDVCLLAAMGLIRFSGAWIPGNEEQVPDTVLIRAAAILDRLLADSPHNYHALLLLVRIYLRLGAGSLALKTFSKLSVKQVQFETVAHNLFTRLATIHPHSAPPIEGAEYKDFNPQSAFNQALYFYRTADVTSSRNRSNGLDYGSYVNVEGTIALQKRLKQSICRRMYALDVRRMQRLVGGDPTGKYDDLARDASHLVDERAFDAFMNCEAPGQSTLEERVRLGPLPKERWVKSSRAIDQLFGLLRSLAAQKPVSAEIDVPSLDELVGGDAASEMTAPEIEGAKVSLHLLKVTSYIAGSKSVTSAHVESALSEVEEWLNAQAKELAMDDNKISPVLSRTAITLESGTPSAPSWNYFHSSFVTLELLKAISAVCTVALRKGSKAPKVPKDQIQRLEISVRQVHEAIRSNARVLKSQSGLLGSLVDLITTGPSSSPDSQPLQAALNKTLDTAALEIFCGDLLESWEEGLDGLLKVAL</sequence>
<evidence type="ECO:0000256" key="1">
    <source>
        <dbReference type="ARBA" id="ARBA00006298"/>
    </source>
</evidence>
<accession>A0A2I1CX13</accession>
<evidence type="ECO:0000313" key="2">
    <source>
        <dbReference type="EMBL" id="PKY02153.1"/>
    </source>
</evidence>
<organism evidence="2 3">
    <name type="scientific">Aspergillus campestris (strain IBT 28561)</name>
    <dbReference type="NCBI Taxonomy" id="1392248"/>
    <lineage>
        <taxon>Eukaryota</taxon>
        <taxon>Fungi</taxon>
        <taxon>Dikarya</taxon>
        <taxon>Ascomycota</taxon>
        <taxon>Pezizomycotina</taxon>
        <taxon>Eurotiomycetes</taxon>
        <taxon>Eurotiomycetidae</taxon>
        <taxon>Eurotiales</taxon>
        <taxon>Aspergillaceae</taxon>
        <taxon>Aspergillus</taxon>
        <taxon>Aspergillus subgen. Circumdati</taxon>
    </lineage>
</organism>
<gene>
    <name evidence="2" type="ORF">P168DRAFT_312351</name>
</gene>
<comment type="similarity">
    <text evidence="1">Belongs to the MDM20/NAA25 family.</text>
</comment>
<dbReference type="EMBL" id="MSFM01000010">
    <property type="protein sequence ID" value="PKY02153.1"/>
    <property type="molecule type" value="Genomic_DNA"/>
</dbReference>
<name>A0A2I1CX13_ASPC2</name>
<dbReference type="PANTHER" id="PTHR22767:SF3">
    <property type="entry name" value="N-ALPHA-ACETYLTRANSFERASE 25, NATB AUXILIARY SUBUNIT"/>
    <property type="match status" value="1"/>
</dbReference>
<dbReference type="RefSeq" id="XP_024690747.1">
    <property type="nucleotide sequence ID" value="XM_024839563.1"/>
</dbReference>
<dbReference type="Pfam" id="PF09797">
    <property type="entry name" value="NatB_MDM20"/>
    <property type="match status" value="1"/>
</dbReference>
<dbReference type="AlphaFoldDB" id="A0A2I1CX13"/>
<dbReference type="GeneID" id="36547087"/>
<dbReference type="VEuPathDB" id="FungiDB:P168DRAFT_312351"/>
<reference evidence="2" key="1">
    <citation type="submission" date="2016-12" db="EMBL/GenBank/DDBJ databases">
        <title>The genomes of Aspergillus section Nigri reveals drivers in fungal speciation.</title>
        <authorList>
            <consortium name="DOE Joint Genome Institute"/>
            <person name="Vesth T.C."/>
            <person name="Nybo J."/>
            <person name="Theobald S."/>
            <person name="Brandl J."/>
            <person name="Frisvad J.C."/>
            <person name="Nielsen K.F."/>
            <person name="Lyhne E.K."/>
            <person name="Kogle M.E."/>
            <person name="Kuo A."/>
            <person name="Riley R."/>
            <person name="Clum A."/>
            <person name="Nolan M."/>
            <person name="Lipzen A."/>
            <person name="Salamov A."/>
            <person name="Henrissat B."/>
            <person name="Wiebenga A."/>
            <person name="De vries R.P."/>
            <person name="Grigoriev I.V."/>
            <person name="Mortensen U.H."/>
            <person name="Andersen M.R."/>
            <person name="Baker S.E."/>
        </authorList>
    </citation>
    <scope>NUCLEOTIDE SEQUENCE</scope>
    <source>
        <strain evidence="2">IBT 28561</strain>
    </source>
</reference>
<dbReference type="Proteomes" id="UP000234254">
    <property type="component" value="Unassembled WGS sequence"/>
</dbReference>
<evidence type="ECO:0000313" key="3">
    <source>
        <dbReference type="Proteomes" id="UP000234254"/>
    </source>
</evidence>